<dbReference type="SUPFAM" id="SSF52172">
    <property type="entry name" value="CheY-like"/>
    <property type="match status" value="1"/>
</dbReference>
<dbReference type="Proteomes" id="UP000230405">
    <property type="component" value="Unassembled WGS sequence"/>
</dbReference>
<dbReference type="EMBL" id="PFPO01000021">
    <property type="protein sequence ID" value="PIZ99572.1"/>
    <property type="molecule type" value="Genomic_DNA"/>
</dbReference>
<comment type="caution">
    <text evidence="1">The sequence shown here is derived from an EMBL/GenBank/DDBJ whole genome shotgun (WGS) entry which is preliminary data.</text>
</comment>
<evidence type="ECO:0000313" key="2">
    <source>
        <dbReference type="Proteomes" id="UP000230405"/>
    </source>
</evidence>
<accession>A0A2M7VG26</accession>
<name>A0A2M7VG26_9BACT</name>
<protein>
    <recommendedName>
        <fullName evidence="3">Response regulatory domain-containing protein</fullName>
    </recommendedName>
</protein>
<reference evidence="2" key="1">
    <citation type="submission" date="2017-09" db="EMBL/GenBank/DDBJ databases">
        <title>Depth-based differentiation of microbial function through sediment-hosted aquifers and enrichment of novel symbionts in the deep terrestrial subsurface.</title>
        <authorList>
            <person name="Probst A.J."/>
            <person name="Ladd B."/>
            <person name="Jarett J.K."/>
            <person name="Geller-Mcgrath D.E."/>
            <person name="Sieber C.M.K."/>
            <person name="Emerson J.B."/>
            <person name="Anantharaman K."/>
            <person name="Thomas B.C."/>
            <person name="Malmstrom R."/>
            <person name="Stieglmeier M."/>
            <person name="Klingl A."/>
            <person name="Woyke T."/>
            <person name="Ryan C.M."/>
            <person name="Banfield J.F."/>
        </authorList>
    </citation>
    <scope>NUCLEOTIDE SEQUENCE [LARGE SCALE GENOMIC DNA]</scope>
</reference>
<gene>
    <name evidence="1" type="ORF">COX77_01120</name>
</gene>
<evidence type="ECO:0008006" key="3">
    <source>
        <dbReference type="Google" id="ProtNLM"/>
    </source>
</evidence>
<proteinExistence type="predicted"/>
<evidence type="ECO:0000313" key="1">
    <source>
        <dbReference type="EMBL" id="PIZ99572.1"/>
    </source>
</evidence>
<sequence length="142" mass="15905">MLILVVENELAQIEIAKRELNGLGFRVAIARTLADAHRLMMVLQSALKGIITDLHFPETNEDLMVDKTSDQPNGLAVIAEAVVHNIPVAVCSDINHHFCAYAKNVIAMMATHQNYSPHIIPFKMDKKNWHQAGEELKNLIQK</sequence>
<dbReference type="Gene3D" id="3.40.50.2300">
    <property type="match status" value="1"/>
</dbReference>
<dbReference type="AlphaFoldDB" id="A0A2M7VG26"/>
<organism evidence="1 2">
    <name type="scientific">Candidatus Komeilibacteria bacterium CG_4_10_14_0_2_um_filter_37_10</name>
    <dbReference type="NCBI Taxonomy" id="1974470"/>
    <lineage>
        <taxon>Bacteria</taxon>
        <taxon>Candidatus Komeiliibacteriota</taxon>
    </lineage>
</organism>
<dbReference type="InterPro" id="IPR011006">
    <property type="entry name" value="CheY-like_superfamily"/>
</dbReference>